<organism evidence="2 3">
    <name type="scientific">Candidatus Wallbacteria bacterium GWC2_49_35</name>
    <dbReference type="NCBI Taxonomy" id="1817813"/>
    <lineage>
        <taxon>Bacteria</taxon>
        <taxon>Candidatus Walliibacteriota</taxon>
    </lineage>
</organism>
<proteinExistence type="predicted"/>
<dbReference type="Pfam" id="PF13692">
    <property type="entry name" value="Glyco_trans_1_4"/>
    <property type="match status" value="1"/>
</dbReference>
<dbReference type="Gene3D" id="3.40.50.2000">
    <property type="entry name" value="Glycogen Phosphorylase B"/>
    <property type="match status" value="2"/>
</dbReference>
<evidence type="ECO:0000259" key="1">
    <source>
        <dbReference type="Pfam" id="PF13439"/>
    </source>
</evidence>
<accession>A0A1F7WVW7</accession>
<dbReference type="SUPFAM" id="SSF53756">
    <property type="entry name" value="UDP-Glycosyltransferase/glycogen phosphorylase"/>
    <property type="match status" value="1"/>
</dbReference>
<name>A0A1F7WVW7_9BACT</name>
<reference evidence="2 3" key="1">
    <citation type="journal article" date="2016" name="Nat. Commun.">
        <title>Thousands of microbial genomes shed light on interconnected biogeochemical processes in an aquifer system.</title>
        <authorList>
            <person name="Anantharaman K."/>
            <person name="Brown C.T."/>
            <person name="Hug L.A."/>
            <person name="Sharon I."/>
            <person name="Castelle C.J."/>
            <person name="Probst A.J."/>
            <person name="Thomas B.C."/>
            <person name="Singh A."/>
            <person name="Wilkins M.J."/>
            <person name="Karaoz U."/>
            <person name="Brodie E.L."/>
            <person name="Williams K.H."/>
            <person name="Hubbard S.S."/>
            <person name="Banfield J.F."/>
        </authorList>
    </citation>
    <scope>NUCLEOTIDE SEQUENCE [LARGE SCALE GENOMIC DNA]</scope>
</reference>
<evidence type="ECO:0000313" key="2">
    <source>
        <dbReference type="EMBL" id="OGM06823.1"/>
    </source>
</evidence>
<dbReference type="PANTHER" id="PTHR12526">
    <property type="entry name" value="GLYCOSYLTRANSFERASE"/>
    <property type="match status" value="1"/>
</dbReference>
<feature type="domain" description="Glycosyltransferase subfamily 4-like N-terminal" evidence="1">
    <location>
        <begin position="20"/>
        <end position="163"/>
    </location>
</feature>
<dbReference type="EMBL" id="MGFH01000051">
    <property type="protein sequence ID" value="OGM06823.1"/>
    <property type="molecule type" value="Genomic_DNA"/>
</dbReference>
<comment type="caution">
    <text evidence="2">The sequence shown here is derived from an EMBL/GenBank/DDBJ whole genome shotgun (WGS) entry which is preliminary data.</text>
</comment>
<evidence type="ECO:0000313" key="3">
    <source>
        <dbReference type="Proteomes" id="UP000178735"/>
    </source>
</evidence>
<gene>
    <name evidence="2" type="ORF">A2008_02500</name>
</gene>
<dbReference type="Pfam" id="PF13439">
    <property type="entry name" value="Glyco_transf_4"/>
    <property type="match status" value="1"/>
</dbReference>
<dbReference type="AlphaFoldDB" id="A0A1F7WVW7"/>
<sequence>MNNSNVNTAKILHIISSGTVGGAERCFLEMLEASKTLGYDTAAVCAGGGELQKLASDVCGRVYTAPMADNADLISLYKLYRIITEYKPDLCHLHMNRATLLGALAARFAGVKSLGSIQGEVRPLYAYFPDYLTFCSKSVAEHVRTKSSVVAARPSFYLYNCVDGAALAKDAADAGGRAFLTKEFGVPEKAFVICQVARLHPNKGHIFLIDAVRENIERIPSLYCLIVGGGDKKYEDGLRKAAADRRISDRVIFTGTRLDVAKILGAADLFVLPSLQEGIPMTIMEALSLKVPVAVFDVGGIRELCEGCGDAQSRIEFVAPRDTKALAAKIYDMYLNYPRYKAAAEKACEHIGNRYGKNSYFRDIGAIYKDVMRSKYR</sequence>
<dbReference type="STRING" id="1817813.A2008_02500"/>
<dbReference type="PANTHER" id="PTHR12526:SF637">
    <property type="entry name" value="GLYCOSYLTRANSFERASE EPSF-RELATED"/>
    <property type="match status" value="1"/>
</dbReference>
<dbReference type="InterPro" id="IPR028098">
    <property type="entry name" value="Glyco_trans_4-like_N"/>
</dbReference>
<dbReference type="Proteomes" id="UP000178735">
    <property type="component" value="Unassembled WGS sequence"/>
</dbReference>
<protein>
    <recommendedName>
        <fullName evidence="1">Glycosyltransferase subfamily 4-like N-terminal domain-containing protein</fullName>
    </recommendedName>
</protein>